<comment type="caution">
    <text evidence="3">The sequence shown here is derived from an EMBL/GenBank/DDBJ whole genome shotgun (WGS) entry which is preliminary data.</text>
</comment>
<dbReference type="Proteomes" id="UP001412067">
    <property type="component" value="Unassembled WGS sequence"/>
</dbReference>
<evidence type="ECO:0000256" key="1">
    <source>
        <dbReference type="ARBA" id="ARBA00022737"/>
    </source>
</evidence>
<gene>
    <name evidence="3" type="ORF">KSP40_PGU006900</name>
</gene>
<dbReference type="Pfam" id="PF01535">
    <property type="entry name" value="PPR"/>
    <property type="match status" value="2"/>
</dbReference>
<feature type="region of interest" description="Disordered" evidence="2">
    <location>
        <begin position="272"/>
        <end position="307"/>
    </location>
</feature>
<sequence length="386" mass="43774">MDSYLGTSLINMYGKCRDIDHAQKLLDEMPMPERNAVFGVRQAKYWVVINIRATPRGPSSMREANMPWRENLAYLMTGENEGGLFFAIGHDPATRFLGGQVELDSERYVVRWLQDMDSYLGTSLINMYGKCRDIDHAQKLLDEMPMPERNAVFGVRQAKHWVVINIRLTVLLNFLLIAFIPQSCFEHPTYSKQPIILTNCVRSASRNWHSGIGFGFQNANSCVRYARIRMELVFNPKTIDILLNLKCQSVKTLPRVRFFLAFTFPPHPVLPPSASSRAAHPGDQSTETARVDAERSSRRRRKRAGQNDSVAVSIEKLADSVQGAVGTMTAGDVDDIYVALTRMTDLSSQDLLSAMDILCHDSVKRDIFKRLPNGLKGIWLQMQFDR</sequence>
<proteinExistence type="predicted"/>
<dbReference type="InterPro" id="IPR046960">
    <property type="entry name" value="PPR_At4g14850-like_plant"/>
</dbReference>
<accession>A0ABR2LXU9</accession>
<dbReference type="Gene3D" id="1.25.40.10">
    <property type="entry name" value="Tetratricopeptide repeat domain"/>
    <property type="match status" value="1"/>
</dbReference>
<dbReference type="PANTHER" id="PTHR47926">
    <property type="entry name" value="PENTATRICOPEPTIDE REPEAT-CONTAINING PROTEIN"/>
    <property type="match status" value="1"/>
</dbReference>
<dbReference type="InterPro" id="IPR011990">
    <property type="entry name" value="TPR-like_helical_dom_sf"/>
</dbReference>
<dbReference type="InterPro" id="IPR002885">
    <property type="entry name" value="PPR_rpt"/>
</dbReference>
<keyword evidence="1" id="KW-0677">Repeat</keyword>
<keyword evidence="4" id="KW-1185">Reference proteome</keyword>
<evidence type="ECO:0000256" key="2">
    <source>
        <dbReference type="SAM" id="MobiDB-lite"/>
    </source>
</evidence>
<protein>
    <submittedName>
        <fullName evidence="3">Thioredoxin reductase NTRA</fullName>
    </submittedName>
</protein>
<name>A0ABR2LXU9_9ASPA</name>
<reference evidence="3 4" key="1">
    <citation type="journal article" date="2022" name="Nat. Plants">
        <title>Genomes of leafy and leafless Platanthera orchids illuminate the evolution of mycoheterotrophy.</title>
        <authorList>
            <person name="Li M.H."/>
            <person name="Liu K.W."/>
            <person name="Li Z."/>
            <person name="Lu H.C."/>
            <person name="Ye Q.L."/>
            <person name="Zhang D."/>
            <person name="Wang J.Y."/>
            <person name="Li Y.F."/>
            <person name="Zhong Z.M."/>
            <person name="Liu X."/>
            <person name="Yu X."/>
            <person name="Liu D.K."/>
            <person name="Tu X.D."/>
            <person name="Liu B."/>
            <person name="Hao Y."/>
            <person name="Liao X.Y."/>
            <person name="Jiang Y.T."/>
            <person name="Sun W.H."/>
            <person name="Chen J."/>
            <person name="Chen Y.Q."/>
            <person name="Ai Y."/>
            <person name="Zhai J.W."/>
            <person name="Wu S.S."/>
            <person name="Zhou Z."/>
            <person name="Hsiao Y.Y."/>
            <person name="Wu W.L."/>
            <person name="Chen Y.Y."/>
            <person name="Lin Y.F."/>
            <person name="Hsu J.L."/>
            <person name="Li C.Y."/>
            <person name="Wang Z.W."/>
            <person name="Zhao X."/>
            <person name="Zhong W.Y."/>
            <person name="Ma X.K."/>
            <person name="Ma L."/>
            <person name="Huang J."/>
            <person name="Chen G.Z."/>
            <person name="Huang M.Z."/>
            <person name="Huang L."/>
            <person name="Peng D.H."/>
            <person name="Luo Y.B."/>
            <person name="Zou S.Q."/>
            <person name="Chen S.P."/>
            <person name="Lan S."/>
            <person name="Tsai W.C."/>
            <person name="Van de Peer Y."/>
            <person name="Liu Z.J."/>
        </authorList>
    </citation>
    <scope>NUCLEOTIDE SEQUENCE [LARGE SCALE GENOMIC DNA]</scope>
    <source>
        <strain evidence="3">Lor288</strain>
    </source>
</reference>
<evidence type="ECO:0000313" key="3">
    <source>
        <dbReference type="EMBL" id="KAK8953694.1"/>
    </source>
</evidence>
<dbReference type="PANTHER" id="PTHR47926:SF344">
    <property type="entry name" value="OS07G0636900 PROTEIN"/>
    <property type="match status" value="1"/>
</dbReference>
<dbReference type="EMBL" id="JBBWWR010000014">
    <property type="protein sequence ID" value="KAK8953694.1"/>
    <property type="molecule type" value="Genomic_DNA"/>
</dbReference>
<evidence type="ECO:0000313" key="4">
    <source>
        <dbReference type="Proteomes" id="UP001412067"/>
    </source>
</evidence>
<organism evidence="3 4">
    <name type="scientific">Platanthera guangdongensis</name>
    <dbReference type="NCBI Taxonomy" id="2320717"/>
    <lineage>
        <taxon>Eukaryota</taxon>
        <taxon>Viridiplantae</taxon>
        <taxon>Streptophyta</taxon>
        <taxon>Embryophyta</taxon>
        <taxon>Tracheophyta</taxon>
        <taxon>Spermatophyta</taxon>
        <taxon>Magnoliopsida</taxon>
        <taxon>Liliopsida</taxon>
        <taxon>Asparagales</taxon>
        <taxon>Orchidaceae</taxon>
        <taxon>Orchidoideae</taxon>
        <taxon>Orchideae</taxon>
        <taxon>Orchidinae</taxon>
        <taxon>Platanthera</taxon>
    </lineage>
</organism>